<dbReference type="CTD" id="20318307"/>
<evidence type="ECO:0000313" key="2">
    <source>
        <dbReference type="Proteomes" id="UP000054324"/>
    </source>
</evidence>
<protein>
    <submittedName>
        <fullName evidence="1">Uncharacterized protein</fullName>
    </submittedName>
</protein>
<organism evidence="1 2">
    <name type="scientific">Opisthorchis viverrini</name>
    <name type="common">Southeast Asian liver fluke</name>
    <dbReference type="NCBI Taxonomy" id="6198"/>
    <lineage>
        <taxon>Eukaryota</taxon>
        <taxon>Metazoa</taxon>
        <taxon>Spiralia</taxon>
        <taxon>Lophotrochozoa</taxon>
        <taxon>Platyhelminthes</taxon>
        <taxon>Trematoda</taxon>
        <taxon>Digenea</taxon>
        <taxon>Opisthorchiida</taxon>
        <taxon>Opisthorchiata</taxon>
        <taxon>Opisthorchiidae</taxon>
        <taxon>Opisthorchis</taxon>
    </lineage>
</organism>
<reference evidence="1 2" key="1">
    <citation type="submission" date="2013-11" db="EMBL/GenBank/DDBJ databases">
        <title>Opisthorchis viverrini - life in the bile duct.</title>
        <authorList>
            <person name="Young N.D."/>
            <person name="Nagarajan N."/>
            <person name="Lin S.J."/>
            <person name="Korhonen P.K."/>
            <person name="Jex A.R."/>
            <person name="Hall R.S."/>
            <person name="Safavi-Hemami H."/>
            <person name="Kaewkong W."/>
            <person name="Bertrand D."/>
            <person name="Gao S."/>
            <person name="Seet Q."/>
            <person name="Wongkham S."/>
            <person name="Teh B.T."/>
            <person name="Wongkham C."/>
            <person name="Intapan P.M."/>
            <person name="Maleewong W."/>
            <person name="Yang X."/>
            <person name="Hu M."/>
            <person name="Wang Z."/>
            <person name="Hofmann A."/>
            <person name="Sternberg P.W."/>
            <person name="Tan P."/>
            <person name="Wang J."/>
            <person name="Gasser R.B."/>
        </authorList>
    </citation>
    <scope>NUCLEOTIDE SEQUENCE [LARGE SCALE GENOMIC DNA]</scope>
</reference>
<evidence type="ECO:0000313" key="1">
    <source>
        <dbReference type="EMBL" id="KER29187.1"/>
    </source>
</evidence>
<keyword evidence="2" id="KW-1185">Reference proteome</keyword>
<dbReference type="GeneID" id="20318307"/>
<dbReference type="AlphaFoldDB" id="A0A074ZTR8"/>
<dbReference type="RefSeq" id="XP_009167043.1">
    <property type="nucleotide sequence ID" value="XM_009168779.1"/>
</dbReference>
<proteinExistence type="predicted"/>
<dbReference type="EMBL" id="KL596683">
    <property type="protein sequence ID" value="KER29187.1"/>
    <property type="molecule type" value="Genomic_DNA"/>
</dbReference>
<dbReference type="Proteomes" id="UP000054324">
    <property type="component" value="Unassembled WGS sequence"/>
</dbReference>
<accession>A0A074ZTR8</accession>
<name>A0A074ZTR8_OPIVI</name>
<gene>
    <name evidence="1" type="ORF">T265_04121</name>
</gene>
<dbReference type="KEGG" id="ovi:T265_04121"/>
<dbReference type="OrthoDB" id="7763505at2759"/>
<sequence>MKKNRGLLIQWLKLSQFRPPMIRGGRDDSWKVFPLRKLGPTEHDKYANYILQKTQVISILTNWYTRFCDYSARKRQFLIFRYRCLKLVKSDADNFLTYSVIVNRECERFKLGWLTEDQFKSLIFTCIHSCNPRRMQKSVLDYSAASSRDHQ</sequence>